<keyword evidence="4" id="KW-1185">Reference proteome</keyword>
<dbReference type="AlphaFoldDB" id="A0A1M6ABF5"/>
<dbReference type="PANTHER" id="PTHR31528:SF3">
    <property type="entry name" value="THIAMINE BIOSYNTHESIS PROTEIN HI_0357-RELATED"/>
    <property type="match status" value="1"/>
</dbReference>
<proteinExistence type="predicted"/>
<reference evidence="3 4" key="1">
    <citation type="submission" date="2016-11" db="EMBL/GenBank/DDBJ databases">
        <authorList>
            <person name="Jaros S."/>
            <person name="Januszkiewicz K."/>
            <person name="Wedrychowicz H."/>
        </authorList>
    </citation>
    <scope>NUCLEOTIDE SEQUENCE [LARGE SCALE GENOMIC DNA]</scope>
    <source>
        <strain evidence="3 4">DSM 17477</strain>
    </source>
</reference>
<dbReference type="OrthoDB" id="9815602at2"/>
<accession>A0A1M6ABF5</accession>
<protein>
    <submittedName>
        <fullName evidence="3">ABC-type nitrate/sulfonate/bicarbonate transport system, substrate-binding protein</fullName>
    </submittedName>
</protein>
<organism evidence="3 4">
    <name type="scientific">Dethiosulfatibacter aminovorans DSM 17477</name>
    <dbReference type="NCBI Taxonomy" id="1121476"/>
    <lineage>
        <taxon>Bacteria</taxon>
        <taxon>Bacillati</taxon>
        <taxon>Bacillota</taxon>
        <taxon>Tissierellia</taxon>
        <taxon>Dethiosulfatibacter</taxon>
    </lineage>
</organism>
<dbReference type="Proteomes" id="UP000184052">
    <property type="component" value="Unassembled WGS sequence"/>
</dbReference>
<evidence type="ECO:0000259" key="2">
    <source>
        <dbReference type="Pfam" id="PF09084"/>
    </source>
</evidence>
<dbReference type="PANTHER" id="PTHR31528">
    <property type="entry name" value="4-AMINO-5-HYDROXYMETHYL-2-METHYLPYRIMIDINE PHOSPHATE SYNTHASE THI11-RELATED"/>
    <property type="match status" value="1"/>
</dbReference>
<dbReference type="InterPro" id="IPR027939">
    <property type="entry name" value="NMT1/THI5"/>
</dbReference>
<keyword evidence="1" id="KW-0732">Signal</keyword>
<dbReference type="InterPro" id="IPR015168">
    <property type="entry name" value="SsuA/THI5"/>
</dbReference>
<feature type="domain" description="SsuA/THI5-like" evidence="2">
    <location>
        <begin position="53"/>
        <end position="266"/>
    </location>
</feature>
<dbReference type="RefSeq" id="WP_073045397.1">
    <property type="nucleotide sequence ID" value="NZ_FQZL01000004.1"/>
</dbReference>
<sequence length="337" mass="37330">MKRFLALVLALMMVFAMAGCQPAQETQEPAEEAEQPEEAQLEKVVFTLDWFPNTNHTGIYVAKEKGYFEEMGLDVEIIQPSTTAEQLVASDSAQFGISYQEAVTFARAEGIPIVSIAAVIQHNTSGFMSTSDKGITSPADFEGKKYGGWGSPVEMATIKYLMDQVGADSEKVEVVTIGDVDFFAASESGDVDFAWVFEGWSVIEAGQKGFDVNYVDLGKEAEVFDYYTPVIITSEKNIEEKPELVENFMKAAAMGYEFAIENPEEAAAALMAGAPELNEELVIESQKFLADKYAADAEYWGYQDAAVWDRYTAWLLENEFISNDVESEKAFTNEFLK</sequence>
<dbReference type="Gene3D" id="3.40.190.10">
    <property type="entry name" value="Periplasmic binding protein-like II"/>
    <property type="match status" value="2"/>
</dbReference>
<feature type="chain" id="PRO_5039031985" evidence="1">
    <location>
        <begin position="19"/>
        <end position="337"/>
    </location>
</feature>
<evidence type="ECO:0000256" key="1">
    <source>
        <dbReference type="SAM" id="SignalP"/>
    </source>
</evidence>
<evidence type="ECO:0000313" key="3">
    <source>
        <dbReference type="EMBL" id="SHI33806.1"/>
    </source>
</evidence>
<dbReference type="SUPFAM" id="SSF53850">
    <property type="entry name" value="Periplasmic binding protein-like II"/>
    <property type="match status" value="1"/>
</dbReference>
<feature type="signal peptide" evidence="1">
    <location>
        <begin position="1"/>
        <end position="18"/>
    </location>
</feature>
<dbReference type="GO" id="GO:0009228">
    <property type="term" value="P:thiamine biosynthetic process"/>
    <property type="evidence" value="ECO:0007669"/>
    <property type="project" value="InterPro"/>
</dbReference>
<dbReference type="Pfam" id="PF09084">
    <property type="entry name" value="NMT1"/>
    <property type="match status" value="1"/>
</dbReference>
<dbReference type="STRING" id="1121476.SAMN02745751_00059"/>
<dbReference type="PROSITE" id="PS51257">
    <property type="entry name" value="PROKAR_LIPOPROTEIN"/>
    <property type="match status" value="1"/>
</dbReference>
<evidence type="ECO:0000313" key="4">
    <source>
        <dbReference type="Proteomes" id="UP000184052"/>
    </source>
</evidence>
<dbReference type="EMBL" id="FQZL01000004">
    <property type="protein sequence ID" value="SHI33806.1"/>
    <property type="molecule type" value="Genomic_DNA"/>
</dbReference>
<name>A0A1M6ABF5_9FIRM</name>
<gene>
    <name evidence="3" type="ORF">SAMN02745751_00059</name>
</gene>